<evidence type="ECO:0000259" key="5">
    <source>
        <dbReference type="Pfam" id="PF00127"/>
    </source>
</evidence>
<dbReference type="PANTHER" id="PTHR36507:SF1">
    <property type="entry name" value="BLL1555 PROTEIN"/>
    <property type="match status" value="1"/>
</dbReference>
<feature type="region of interest" description="Disordered" evidence="3">
    <location>
        <begin position="38"/>
        <end position="62"/>
    </location>
</feature>
<evidence type="ECO:0000256" key="4">
    <source>
        <dbReference type="SAM" id="Phobius"/>
    </source>
</evidence>
<sequence length="166" mass="17238">MPVYEAKPNVSVLVSLIVVGVLLVVGVGVILATGGTISSTPPSAQPSTSSLPPHSVEVTMQGDGSGQNYHPALIIVVIGVNNTVVWVNNDNVAHTVTARSVPNGATMFNSGNLNPGQTFEFTFTVPGNYTYYCEYHPWMVGKVVVLAGSSTQQTNTASATSNATTS</sequence>
<keyword evidence="2" id="KW-0186">Copper</keyword>
<dbReference type="Pfam" id="PF00127">
    <property type="entry name" value="Copper-bind"/>
    <property type="match status" value="1"/>
</dbReference>
<feature type="compositionally biased region" description="Low complexity" evidence="3">
    <location>
        <begin position="38"/>
        <end position="53"/>
    </location>
</feature>
<evidence type="ECO:0000313" key="6">
    <source>
        <dbReference type="EMBL" id="PSO07264.1"/>
    </source>
</evidence>
<comment type="caution">
    <text evidence="6">The sequence shown here is derived from an EMBL/GenBank/DDBJ whole genome shotgun (WGS) entry which is preliminary data.</text>
</comment>
<feature type="domain" description="Blue (type 1) copper" evidence="5">
    <location>
        <begin position="57"/>
        <end position="145"/>
    </location>
</feature>
<evidence type="ECO:0000313" key="7">
    <source>
        <dbReference type="Proteomes" id="UP000242015"/>
    </source>
</evidence>
<dbReference type="InterPro" id="IPR008972">
    <property type="entry name" value="Cupredoxin"/>
</dbReference>
<reference evidence="6 7" key="1">
    <citation type="submission" date="2017-04" db="EMBL/GenBank/DDBJ databases">
        <title>Novel microbial lineages endemic to geothermal iron-oxide mats fill important gaps in the evolutionary history of Archaea.</title>
        <authorList>
            <person name="Jay Z.J."/>
            <person name="Beam J.P."/>
            <person name="Dlakic M."/>
            <person name="Rusch D.B."/>
            <person name="Kozubal M.A."/>
            <person name="Inskeep W.P."/>
        </authorList>
    </citation>
    <scope>NUCLEOTIDE SEQUENCE [LARGE SCALE GENOMIC DNA]</scope>
    <source>
        <strain evidence="6">BE_D</strain>
    </source>
</reference>
<dbReference type="InterPro" id="IPR000923">
    <property type="entry name" value="BlueCu_1"/>
</dbReference>
<dbReference type="EMBL" id="NEXF01000290">
    <property type="protein sequence ID" value="PSO07264.1"/>
    <property type="molecule type" value="Genomic_DNA"/>
</dbReference>
<name>A0A2R6C8S1_9ARCH</name>
<dbReference type="InterPro" id="IPR052721">
    <property type="entry name" value="ET_Amicyanin"/>
</dbReference>
<organism evidence="6 7">
    <name type="scientific">Candidatus Marsarchaeota G2 archaeon BE_D</name>
    <dbReference type="NCBI Taxonomy" id="1978158"/>
    <lineage>
        <taxon>Archaea</taxon>
        <taxon>Candidatus Marsarchaeota</taxon>
        <taxon>Candidatus Marsarchaeota group 2</taxon>
    </lineage>
</organism>
<evidence type="ECO:0000256" key="2">
    <source>
        <dbReference type="ARBA" id="ARBA00023008"/>
    </source>
</evidence>
<keyword evidence="4" id="KW-0812">Transmembrane</keyword>
<accession>A0A2R6C8S1</accession>
<dbReference type="SUPFAM" id="SSF49503">
    <property type="entry name" value="Cupredoxins"/>
    <property type="match status" value="1"/>
</dbReference>
<proteinExistence type="predicted"/>
<dbReference type="GO" id="GO:0009055">
    <property type="term" value="F:electron transfer activity"/>
    <property type="evidence" value="ECO:0007669"/>
    <property type="project" value="InterPro"/>
</dbReference>
<gene>
    <name evidence="6" type="ORF">B9Q04_11810</name>
</gene>
<keyword evidence="4" id="KW-1133">Transmembrane helix</keyword>
<dbReference type="AlphaFoldDB" id="A0A2R6C8S1"/>
<dbReference type="GO" id="GO:0005507">
    <property type="term" value="F:copper ion binding"/>
    <property type="evidence" value="ECO:0007669"/>
    <property type="project" value="InterPro"/>
</dbReference>
<dbReference type="Gene3D" id="2.60.40.420">
    <property type="entry name" value="Cupredoxins - blue copper proteins"/>
    <property type="match status" value="1"/>
</dbReference>
<evidence type="ECO:0000256" key="1">
    <source>
        <dbReference type="ARBA" id="ARBA00022723"/>
    </source>
</evidence>
<feature type="transmembrane region" description="Helical" evidence="4">
    <location>
        <begin position="12"/>
        <end position="32"/>
    </location>
</feature>
<keyword evidence="4" id="KW-0472">Membrane</keyword>
<keyword evidence="1" id="KW-0479">Metal-binding</keyword>
<dbReference type="Proteomes" id="UP000242015">
    <property type="component" value="Unassembled WGS sequence"/>
</dbReference>
<dbReference type="PANTHER" id="PTHR36507">
    <property type="entry name" value="BLL1555 PROTEIN"/>
    <property type="match status" value="1"/>
</dbReference>
<evidence type="ECO:0000256" key="3">
    <source>
        <dbReference type="SAM" id="MobiDB-lite"/>
    </source>
</evidence>
<protein>
    <recommendedName>
        <fullName evidence="5">Blue (type 1) copper domain-containing protein</fullName>
    </recommendedName>
</protein>